<reference evidence="4" key="1">
    <citation type="journal article" date="2019" name="Int. J. Syst. Evol. Microbiol.">
        <title>The Global Catalogue of Microorganisms (GCM) 10K type strain sequencing project: providing services to taxonomists for standard genome sequencing and annotation.</title>
        <authorList>
            <consortium name="The Broad Institute Genomics Platform"/>
            <consortium name="The Broad Institute Genome Sequencing Center for Infectious Disease"/>
            <person name="Wu L."/>
            <person name="Ma J."/>
        </authorList>
    </citation>
    <scope>NUCLEOTIDE SEQUENCE [LARGE SCALE GENOMIC DNA]</scope>
    <source>
        <strain evidence="4">JCM 4147</strain>
    </source>
</reference>
<protein>
    <submittedName>
        <fullName evidence="3">DUF3558 family protein</fullName>
    </submittedName>
</protein>
<dbReference type="EMBL" id="JBHSPU010000004">
    <property type="protein sequence ID" value="MFC5912745.1"/>
    <property type="molecule type" value="Genomic_DNA"/>
</dbReference>
<dbReference type="RefSeq" id="WP_344516885.1">
    <property type="nucleotide sequence ID" value="NZ_BAAATU010000045.1"/>
</dbReference>
<keyword evidence="4" id="KW-1185">Reference proteome</keyword>
<feature type="compositionally biased region" description="Basic residues" evidence="1">
    <location>
        <begin position="288"/>
        <end position="298"/>
    </location>
</feature>
<dbReference type="Pfam" id="PF12079">
    <property type="entry name" value="DUF3558"/>
    <property type="match status" value="1"/>
</dbReference>
<evidence type="ECO:0000313" key="4">
    <source>
        <dbReference type="Proteomes" id="UP001596200"/>
    </source>
</evidence>
<proteinExistence type="predicted"/>
<dbReference type="Proteomes" id="UP001596200">
    <property type="component" value="Unassembled WGS sequence"/>
</dbReference>
<evidence type="ECO:0000313" key="3">
    <source>
        <dbReference type="EMBL" id="MFC5912745.1"/>
    </source>
</evidence>
<dbReference type="InterPro" id="IPR024520">
    <property type="entry name" value="DUF3558"/>
</dbReference>
<comment type="caution">
    <text evidence="3">The sequence shown here is derived from an EMBL/GenBank/DDBJ whole genome shotgun (WGS) entry which is preliminary data.</text>
</comment>
<feature type="compositionally biased region" description="Basic and acidic residues" evidence="1">
    <location>
        <begin position="252"/>
        <end position="287"/>
    </location>
</feature>
<gene>
    <name evidence="3" type="ORF">ACFP1B_04785</name>
</gene>
<dbReference type="PROSITE" id="PS51257">
    <property type="entry name" value="PROKAR_LIPOPROTEIN"/>
    <property type="match status" value="1"/>
</dbReference>
<accession>A0ABW1GFU7</accession>
<feature type="compositionally biased region" description="Low complexity" evidence="1">
    <location>
        <begin position="38"/>
        <end position="48"/>
    </location>
</feature>
<name>A0ABW1GFU7_9ACTN</name>
<feature type="signal peptide" evidence="2">
    <location>
        <begin position="1"/>
        <end position="24"/>
    </location>
</feature>
<feature type="chain" id="PRO_5045850176" evidence="2">
    <location>
        <begin position="25"/>
        <end position="298"/>
    </location>
</feature>
<feature type="region of interest" description="Disordered" evidence="1">
    <location>
        <begin position="231"/>
        <end position="298"/>
    </location>
</feature>
<evidence type="ECO:0000256" key="2">
    <source>
        <dbReference type="SAM" id="SignalP"/>
    </source>
</evidence>
<sequence>MHRSAPRLSRILACAAVPVMLVVAGCSSDSGDTKESGSSESSPSASASKKAEPTVEPAKFAALPDPCKSITKKTVASLVPSAKSKNGTATGSSDTAYRAGCSWNGLDDNGVKGSQYRWLDIGLTRFDSDQALGSGAKRAQQDFDKQVAKAKASEGAKKVAEAPVAGIGEQATKVTYDLSKTGEDFKYATVVTRTENVVITLTYNGAGYAGAKTPSSDDILKGAEKAAREAVAAVTGTGADKPSGATPPSGKASDDKPTDDKSSDDKSKDSKSTDDKPKDDKSTEKKTSAHKASVKKTS</sequence>
<feature type="region of interest" description="Disordered" evidence="1">
    <location>
        <begin position="27"/>
        <end position="57"/>
    </location>
</feature>
<organism evidence="3 4">
    <name type="scientific">Streptomyces pulveraceus</name>
    <dbReference type="NCBI Taxonomy" id="68258"/>
    <lineage>
        <taxon>Bacteria</taxon>
        <taxon>Bacillati</taxon>
        <taxon>Actinomycetota</taxon>
        <taxon>Actinomycetes</taxon>
        <taxon>Kitasatosporales</taxon>
        <taxon>Streptomycetaceae</taxon>
        <taxon>Streptomyces</taxon>
    </lineage>
</organism>
<keyword evidence="2" id="KW-0732">Signal</keyword>
<evidence type="ECO:0000256" key="1">
    <source>
        <dbReference type="SAM" id="MobiDB-lite"/>
    </source>
</evidence>